<dbReference type="Proteomes" id="UP000198620">
    <property type="component" value="Unassembled WGS sequence"/>
</dbReference>
<evidence type="ECO:0000256" key="1">
    <source>
        <dbReference type="ARBA" id="ARBA00022723"/>
    </source>
</evidence>
<dbReference type="GO" id="GO:0046872">
    <property type="term" value="F:metal ion binding"/>
    <property type="evidence" value="ECO:0007669"/>
    <property type="project" value="UniProtKB-KW"/>
</dbReference>
<dbReference type="InterPro" id="IPR008972">
    <property type="entry name" value="Cupredoxin"/>
</dbReference>
<dbReference type="InterPro" id="IPR050845">
    <property type="entry name" value="Cu-binding_ET"/>
</dbReference>
<proteinExistence type="predicted"/>
<keyword evidence="2" id="KW-0186">Copper</keyword>
<dbReference type="PANTHER" id="PTHR38439">
    <property type="entry name" value="AURACYANIN-B"/>
    <property type="match status" value="1"/>
</dbReference>
<dbReference type="PANTHER" id="PTHR38439:SF3">
    <property type="entry name" value="COPPER-RESISTANT CUPROPROTEIN COPI"/>
    <property type="match status" value="1"/>
</dbReference>
<dbReference type="CDD" id="cd04211">
    <property type="entry name" value="Cupredoxin_like_2"/>
    <property type="match status" value="1"/>
</dbReference>
<name>A0A1H7GJR2_9PROT</name>
<dbReference type="SUPFAM" id="SSF49503">
    <property type="entry name" value="Cupredoxins"/>
    <property type="match status" value="1"/>
</dbReference>
<dbReference type="AlphaFoldDB" id="A0A1H7GJR2"/>
<keyword evidence="5" id="KW-1185">Reference proteome</keyword>
<dbReference type="Pfam" id="PF13473">
    <property type="entry name" value="Cupredoxin_1"/>
    <property type="match status" value="1"/>
</dbReference>
<organism evidence="4 5">
    <name type="scientific">Nitrosovibrio tenuis</name>
    <dbReference type="NCBI Taxonomy" id="1233"/>
    <lineage>
        <taxon>Bacteria</taxon>
        <taxon>Pseudomonadati</taxon>
        <taxon>Pseudomonadota</taxon>
        <taxon>Betaproteobacteria</taxon>
        <taxon>Nitrosomonadales</taxon>
        <taxon>Nitrosomonadaceae</taxon>
        <taxon>Nitrosovibrio</taxon>
    </lineage>
</organism>
<sequence length="191" mass="21093">MVVNKVLSGSSASVTRERIRRKIKGGKSEGGESEENRMKRIFFVSALTLSLISTAVFADEDAESIGAPGDPGQISRTIEITMVDNRYKPSEIKVKQGETIKFMLKNAGKKKHEMLIATPEEIDKHGKMMKKFPDTEHPDEPNKVSVEPGKTGELTWHFTKAGMVDFACPLPGHFKGMNFPGMKGTIEVEAK</sequence>
<gene>
    <name evidence="4" type="ORF">SAMN05216387_101284</name>
</gene>
<dbReference type="Gene3D" id="2.60.40.420">
    <property type="entry name" value="Cupredoxins - blue copper proteins"/>
    <property type="match status" value="1"/>
</dbReference>
<keyword evidence="1" id="KW-0479">Metal-binding</keyword>
<evidence type="ECO:0000256" key="2">
    <source>
        <dbReference type="ARBA" id="ARBA00023008"/>
    </source>
</evidence>
<dbReference type="STRING" id="1233.SAMN05216387_101284"/>
<evidence type="ECO:0000259" key="3">
    <source>
        <dbReference type="Pfam" id="PF13473"/>
    </source>
</evidence>
<feature type="domain" description="EfeO-type cupredoxin-like" evidence="3">
    <location>
        <begin position="75"/>
        <end position="172"/>
    </location>
</feature>
<evidence type="ECO:0000313" key="5">
    <source>
        <dbReference type="Proteomes" id="UP000198620"/>
    </source>
</evidence>
<reference evidence="4 5" key="1">
    <citation type="submission" date="2016-10" db="EMBL/GenBank/DDBJ databases">
        <authorList>
            <person name="de Groot N.N."/>
        </authorList>
    </citation>
    <scope>NUCLEOTIDE SEQUENCE [LARGE SCALE GENOMIC DNA]</scope>
    <source>
        <strain evidence="4 5">Nv1</strain>
    </source>
</reference>
<dbReference type="EMBL" id="FOBH01000001">
    <property type="protein sequence ID" value="SEK37767.1"/>
    <property type="molecule type" value="Genomic_DNA"/>
</dbReference>
<protein>
    <submittedName>
        <fullName evidence="4">Uncharacterized copper-binding protein, cupredoxin-like subfamily</fullName>
    </submittedName>
</protein>
<dbReference type="InterPro" id="IPR028096">
    <property type="entry name" value="EfeO_Cupredoxin"/>
</dbReference>
<accession>A0A1H7GJR2</accession>
<evidence type="ECO:0000313" key="4">
    <source>
        <dbReference type="EMBL" id="SEK37767.1"/>
    </source>
</evidence>